<dbReference type="PATRIC" id="fig|33881.3.peg.713"/>
<organism evidence="1 2">
    <name type="scientific">Curtobacterium luteum</name>
    <dbReference type="NCBI Taxonomy" id="33881"/>
    <lineage>
        <taxon>Bacteria</taxon>
        <taxon>Bacillati</taxon>
        <taxon>Actinomycetota</taxon>
        <taxon>Actinomycetes</taxon>
        <taxon>Micrococcales</taxon>
        <taxon>Microbacteriaceae</taxon>
        <taxon>Curtobacterium</taxon>
    </lineage>
</organism>
<evidence type="ECO:0000313" key="1">
    <source>
        <dbReference type="EMBL" id="KTR09276.1"/>
    </source>
</evidence>
<name>A0A175S017_9MICO</name>
<accession>A0A175S017</accession>
<dbReference type="STRING" id="33881.NS184_03140"/>
<evidence type="ECO:0000313" key="2">
    <source>
        <dbReference type="Proteomes" id="UP000078252"/>
    </source>
</evidence>
<comment type="caution">
    <text evidence="1">The sequence shown here is derived from an EMBL/GenBank/DDBJ whole genome shotgun (WGS) entry which is preliminary data.</text>
</comment>
<dbReference type="AlphaFoldDB" id="A0A175S017"/>
<feature type="non-terminal residue" evidence="1">
    <location>
        <position position="1"/>
    </location>
</feature>
<dbReference type="Proteomes" id="UP000078252">
    <property type="component" value="Unassembled WGS sequence"/>
</dbReference>
<sequence length="324" mass="32895">ALVLLVVGGGIGYANGMSTHAADRPVRAFLDDLVAGKAEAALEAAGIEHDESDVLLTDAAYAKAERTVTGYRVTSVRTSGDSAAVTTALRQGGRDVPATFELSRTGTDWGVFPVWQLQPPRLGAVDVSVRGPARTPLEVAGMSVTTSKDGTATLTALPGSYDVAIKGGKWVESGAETAEVSGFGGTASSPVAMTATLTSTGRNAATKAVDAWVDACIASHDPAPSGCSFYAYGEDPSYSYTNERWTLGTRPVVSVGGWSSGGWLVTTTTYGRATFTADISGPGGVGTASAGPMNVNASGYITGFDSDGATFRSAVAPATTESGS</sequence>
<proteinExistence type="predicted"/>
<reference evidence="1 2" key="1">
    <citation type="journal article" date="2016" name="Front. Microbiol.">
        <title>Genomic Resource of Rice Seed Associated Bacteria.</title>
        <authorList>
            <person name="Midha S."/>
            <person name="Bansal K."/>
            <person name="Sharma S."/>
            <person name="Kumar N."/>
            <person name="Patil P.P."/>
            <person name="Chaudhry V."/>
            <person name="Patil P.B."/>
        </authorList>
    </citation>
    <scope>NUCLEOTIDE SEQUENCE [LARGE SCALE GENOMIC DNA]</scope>
    <source>
        <strain evidence="1 2">NS184</strain>
    </source>
</reference>
<protein>
    <submittedName>
        <fullName evidence="1">Uncharacterized protein</fullName>
    </submittedName>
</protein>
<dbReference type="EMBL" id="LDQC01000019">
    <property type="protein sequence ID" value="KTR09276.1"/>
    <property type="molecule type" value="Genomic_DNA"/>
</dbReference>
<dbReference type="RefSeq" id="WP_058724693.1">
    <property type="nucleotide sequence ID" value="NZ_LDQC01000019.1"/>
</dbReference>
<gene>
    <name evidence="1" type="ORF">NS184_03140</name>
</gene>